<feature type="region of interest" description="Disordered" evidence="1">
    <location>
        <begin position="158"/>
        <end position="188"/>
    </location>
</feature>
<feature type="compositionally biased region" description="Low complexity" evidence="1">
    <location>
        <begin position="158"/>
        <end position="174"/>
    </location>
</feature>
<feature type="compositionally biased region" description="Acidic residues" evidence="1">
    <location>
        <begin position="397"/>
        <end position="406"/>
    </location>
</feature>
<feature type="region of interest" description="Disordered" evidence="1">
    <location>
        <begin position="381"/>
        <end position="406"/>
    </location>
</feature>
<feature type="compositionally biased region" description="Low complexity" evidence="1">
    <location>
        <begin position="1"/>
        <end position="14"/>
    </location>
</feature>
<accession>A0AAV5R704</accession>
<feature type="region of interest" description="Disordered" evidence="1">
    <location>
        <begin position="212"/>
        <end position="234"/>
    </location>
</feature>
<keyword evidence="3" id="KW-1185">Reference proteome</keyword>
<evidence type="ECO:0008006" key="4">
    <source>
        <dbReference type="Google" id="ProtNLM"/>
    </source>
</evidence>
<name>A0AAV5R704_PICKL</name>
<proteinExistence type="predicted"/>
<evidence type="ECO:0000313" key="2">
    <source>
        <dbReference type="EMBL" id="GMM47296.1"/>
    </source>
</evidence>
<gene>
    <name evidence="2" type="ORF">DAPK24_038710</name>
</gene>
<comment type="caution">
    <text evidence="2">The sequence shown here is derived from an EMBL/GenBank/DDBJ whole genome shotgun (WGS) entry which is preliminary data.</text>
</comment>
<dbReference type="EMBL" id="BTGB01000005">
    <property type="protein sequence ID" value="GMM47296.1"/>
    <property type="molecule type" value="Genomic_DNA"/>
</dbReference>
<reference evidence="2 3" key="1">
    <citation type="journal article" date="2023" name="Elife">
        <title>Identification of key yeast species and microbe-microbe interactions impacting larval growth of Drosophila in the wild.</title>
        <authorList>
            <person name="Mure A."/>
            <person name="Sugiura Y."/>
            <person name="Maeda R."/>
            <person name="Honda K."/>
            <person name="Sakurai N."/>
            <person name="Takahashi Y."/>
            <person name="Watada M."/>
            <person name="Katoh T."/>
            <person name="Gotoh A."/>
            <person name="Gotoh Y."/>
            <person name="Taniguchi I."/>
            <person name="Nakamura K."/>
            <person name="Hayashi T."/>
            <person name="Katayama T."/>
            <person name="Uemura T."/>
            <person name="Hattori Y."/>
        </authorList>
    </citation>
    <scope>NUCLEOTIDE SEQUENCE [LARGE SCALE GENOMIC DNA]</scope>
    <source>
        <strain evidence="2 3">PK-24</strain>
    </source>
</reference>
<protein>
    <recommendedName>
        <fullName evidence="4">CENP-T/Histone H4 histone fold domain-containing protein</fullName>
    </recommendedName>
</protein>
<feature type="compositionally biased region" description="Acidic residues" evidence="1">
    <location>
        <begin position="175"/>
        <end position="188"/>
    </location>
</feature>
<evidence type="ECO:0000256" key="1">
    <source>
        <dbReference type="SAM" id="MobiDB-lite"/>
    </source>
</evidence>
<feature type="region of interest" description="Disordered" evidence="1">
    <location>
        <begin position="1"/>
        <end position="33"/>
    </location>
</feature>
<evidence type="ECO:0000313" key="3">
    <source>
        <dbReference type="Proteomes" id="UP001378960"/>
    </source>
</evidence>
<organism evidence="2 3">
    <name type="scientific">Pichia kluyveri</name>
    <name type="common">Yeast</name>
    <dbReference type="NCBI Taxonomy" id="36015"/>
    <lineage>
        <taxon>Eukaryota</taxon>
        <taxon>Fungi</taxon>
        <taxon>Dikarya</taxon>
        <taxon>Ascomycota</taxon>
        <taxon>Saccharomycotina</taxon>
        <taxon>Pichiomycetes</taxon>
        <taxon>Pichiales</taxon>
        <taxon>Pichiaceae</taxon>
        <taxon>Pichia</taxon>
    </lineage>
</organism>
<dbReference type="AlphaFoldDB" id="A0AAV5R704"/>
<sequence>MISQSPQRPTTPHSPHTPRSPRSPRTPRKSLTPLTKRALEMSVTPIRNRLLLTPTRNNLNKIYNPIDDLKLLGQLFNIDKKKTETTKIISPPKISPLKVSPPKIVSPKVITNIPSFVNKDVSKFARNYSSSFNDKLSSDIDIESSEISMVIDDTLPITQSQSQSQSQSQQIPEYNEPEPEPEYEEEEIDTTFEKTVNTSNLALPEAIIRDRSGIYGVSDEEEDEDEDEEEDIPSEISDYEMDIDIDPVPIPSIDNSFTIQPIKPSLKPPQFTNSTIKKLFTSLQIKENNIPLELFNELTNKFIDMEIMGSIETSENLGFGNRLMIDTDNIDNIFLEAINECDLEIVRDLESLLYSNKSIRRSKSKVNKPINKELSISIGIEGDSDSDESIDYRIPLEEEESDVSVY</sequence>
<feature type="compositionally biased region" description="Acidic residues" evidence="1">
    <location>
        <begin position="218"/>
        <end position="234"/>
    </location>
</feature>
<dbReference type="Proteomes" id="UP001378960">
    <property type="component" value="Unassembled WGS sequence"/>
</dbReference>